<feature type="region of interest" description="Disordered" evidence="5">
    <location>
        <begin position="1557"/>
        <end position="1592"/>
    </location>
</feature>
<proteinExistence type="predicted"/>
<feature type="domain" description="GRF-type" evidence="6">
    <location>
        <begin position="1786"/>
        <end position="1846"/>
    </location>
</feature>
<dbReference type="GeneID" id="112272806"/>
<evidence type="ECO:0000256" key="2">
    <source>
        <dbReference type="ARBA" id="ARBA00022771"/>
    </source>
</evidence>
<keyword evidence="3" id="KW-0862">Zinc</keyword>
<dbReference type="GO" id="GO:0008270">
    <property type="term" value="F:zinc ion binding"/>
    <property type="evidence" value="ECO:0007669"/>
    <property type="project" value="UniProtKB-KW"/>
</dbReference>
<feature type="compositionally biased region" description="Polar residues" evidence="5">
    <location>
        <begin position="553"/>
        <end position="563"/>
    </location>
</feature>
<evidence type="ECO:0000256" key="1">
    <source>
        <dbReference type="ARBA" id="ARBA00022723"/>
    </source>
</evidence>
<dbReference type="EnsemblPlants" id="Pp3c19_6440V3.2">
    <property type="protein sequence ID" value="Pp3c19_6440V3.2"/>
    <property type="gene ID" value="Pp3c19_6440"/>
</dbReference>
<dbReference type="Gramene" id="Pp3c19_6440V3.1">
    <property type="protein sequence ID" value="Pp3c19_6440V3.1"/>
    <property type="gene ID" value="Pp3c19_6440"/>
</dbReference>
<feature type="compositionally biased region" description="Basic and acidic residues" evidence="5">
    <location>
        <begin position="1742"/>
        <end position="1752"/>
    </location>
</feature>
<keyword evidence="2 4" id="KW-0863">Zinc-finger</keyword>
<evidence type="ECO:0000313" key="9">
    <source>
        <dbReference type="Proteomes" id="UP000006727"/>
    </source>
</evidence>
<keyword evidence="1" id="KW-0479">Metal-binding</keyword>
<feature type="compositionally biased region" description="Basic residues" evidence="5">
    <location>
        <begin position="1656"/>
        <end position="1667"/>
    </location>
</feature>
<dbReference type="PaxDb" id="3218-PP1S292_12V6.1"/>
<keyword evidence="9" id="KW-1185">Reference proteome</keyword>
<gene>
    <name evidence="8" type="primary">LOC112272806</name>
    <name evidence="7" type="ORF">PHYPA_023780</name>
</gene>
<evidence type="ECO:0000256" key="4">
    <source>
        <dbReference type="PROSITE-ProRule" id="PRU01343"/>
    </source>
</evidence>
<feature type="compositionally biased region" description="Polar residues" evidence="5">
    <location>
        <begin position="501"/>
        <end position="522"/>
    </location>
</feature>
<reference evidence="7 9" key="2">
    <citation type="journal article" date="2018" name="Plant J.">
        <title>The Physcomitrella patens chromosome-scale assembly reveals moss genome structure and evolution.</title>
        <authorList>
            <person name="Lang D."/>
            <person name="Ullrich K.K."/>
            <person name="Murat F."/>
            <person name="Fuchs J."/>
            <person name="Jenkins J."/>
            <person name="Haas F.B."/>
            <person name="Piednoel M."/>
            <person name="Gundlach H."/>
            <person name="Van Bel M."/>
            <person name="Meyberg R."/>
            <person name="Vives C."/>
            <person name="Morata J."/>
            <person name="Symeonidi A."/>
            <person name="Hiss M."/>
            <person name="Muchero W."/>
            <person name="Kamisugi Y."/>
            <person name="Saleh O."/>
            <person name="Blanc G."/>
            <person name="Decker E.L."/>
            <person name="van Gessel N."/>
            <person name="Grimwood J."/>
            <person name="Hayes R.D."/>
            <person name="Graham S.W."/>
            <person name="Gunter L.E."/>
            <person name="McDaniel S.F."/>
            <person name="Hoernstein S.N.W."/>
            <person name="Larsson A."/>
            <person name="Li F.W."/>
            <person name="Perroud P.F."/>
            <person name="Phillips J."/>
            <person name="Ranjan P."/>
            <person name="Rokshar D.S."/>
            <person name="Rothfels C.J."/>
            <person name="Schneider L."/>
            <person name="Shu S."/>
            <person name="Stevenson D.W."/>
            <person name="Thummler F."/>
            <person name="Tillich M."/>
            <person name="Villarreal Aguilar J.C."/>
            <person name="Widiez T."/>
            <person name="Wong G.K."/>
            <person name="Wymore A."/>
            <person name="Zhang Y."/>
            <person name="Zimmer A.D."/>
            <person name="Quatrano R.S."/>
            <person name="Mayer K.F.X."/>
            <person name="Goodstein D."/>
            <person name="Casacuberta J.M."/>
            <person name="Vandepoele K."/>
            <person name="Reski R."/>
            <person name="Cuming A.C."/>
            <person name="Tuskan G.A."/>
            <person name="Maumus F."/>
            <person name="Salse J."/>
            <person name="Schmutz J."/>
            <person name="Rensing S.A."/>
        </authorList>
    </citation>
    <scope>NUCLEOTIDE SEQUENCE [LARGE SCALE GENOMIC DNA]</scope>
    <source>
        <strain evidence="8 9">cv. Gransden 2004</strain>
    </source>
</reference>
<dbReference type="RefSeq" id="XP_024356693.1">
    <property type="nucleotide sequence ID" value="XM_024500925.2"/>
</dbReference>
<feature type="compositionally biased region" description="Polar residues" evidence="5">
    <location>
        <begin position="571"/>
        <end position="588"/>
    </location>
</feature>
<sequence>MSCAEEMMETDDAAVVAGITTANLEASEPWKKANGGRNESSGTAGVECHEKTISEVKEIKASGSGADVSGAAKHIVFESGDRKNAEGGVLGQCSTERLETMLVVKQVASGGTSDIIEAGMVTDTLMNDAEVEAGCSQAQPRVVGHKEVAGIQELQTGFETNSSTDRVPKEAVDVLSPVEEGVVASGEVQSSQFTPSAELSNRSVSNMNGSVNISPKGSLQSANVEEPEEPLLRSIVLSQKTETIRNRNDTMNRLENLMLIQESRIDVDRYRTSSSSITEAVAAEVAAGVAEGIAESIAESIAKETSTFEQDSTEGRLFDSGRFERIAIAKAVAQGIAEGVAEEVAQGLTVGLAEAAATAKAPNGVDQMKPASMQGTGEGNKDGVLCDCGIVAVVRIVGEKSPNRGLRYLMCSRQEPSFFKRKGKRKESDTIGKCKFFRWLDTPRHTSKEDKKNQEKEKAQLEELNVHYSTRSSAKKSYPESRSGARTVSSVDRGEIPPSDIPSSRNTDDNSLTPEVPESTSILKVKSTRKQLEKATVEKSGKDNVQVAERRTSAGTLTRSASTKGAPELPQGSSLDTSVVNTPTSTPASALGKRTSDWTDSYIGPEWQLFEKGGSWRKRRSVRGESGLSSRYSIGGSVRNIGFSSSEKKPLHYFRRSTGQLGVSDQKTFDPLSSAQPATDIESVGIDLKEEPDSRFKSYYKKNKSGSFSEQKLKRMYANTSDKLQLGGSKSRVNNAVEVASPVETEKKTKSQTRRQQRKLPLSEVYGIVEPLLPGKKTTKKGTTIPLDKESSLSTSKQSLGKSTPQSVATDHEEIGHSKSPTKKRKLSWVVSEDSVVLETDAPKRISVTNNSLGAITNSMVEAPLLASAFPTVRYKAKLPVEDFNDPDDPWSLEIPWRKEEDREVISQQQEREMCRDERSGETNEGEKHEIKVDGMKRTELVNEAIITREQSPKKISQLAEVGVSEAAELSRSKFSGGICKQISSENNLNAAAVKESDSPPSYKDQKTVNAVEATSTSLANAVQAEGIGLRTDNQELSDVLNENPADTRYEACIKADKTVEVTSIPATQNSLNSNTVIKGNSDSPVYSRDDVSDQVYSKSTHQNQEATPEIHGLTPPFGEGMCWPPRLCSDIIPPHSTCKDTTMPQNAVEVEQKVESSIKYTLDNGLLQSAPGVSEPSVQKAEISQSLQGLSVRGLGQAMNNLKSSSPSSQATKDDPKVLDCCTSPNEGGSDLFVETFYEQDAGVLQEQQTSVVIDDQNTGEKSHSSMLVARIGTQVEAGGEESLMRESAIIKVSTSVEKGDHTVPDKTDSTIPLEQFPLNEEIVIEDCMRINPVGVAMATDVMCEDNSLVGSVAVVSKDGSFESDHVWRCGTNISNERSEPPSALSDVAATSERDVVLSDDKHEINDFQENVKGIERVIEEPAISGSNLIAEGCLDGIVGQVSTHEPEKKLAHAPFDEDGVFRSPGLTDNAGAAAVSENAGFLNSVWRLASGKKTRSIGSIGAPTVTSKRSRSVLPSQKGGSSGESKGHTKHQAEIQWVDVPLDWRNEKSTGRVPLLSNSYGSELRPLQSADTSQGTHSARPRPARGEVDESSIITEEKGKDHDAHVTNGAAHARQANLGSTTMGDAASVPAGGYHLVGGPVNQQAAAGGENVSQKRKRGRPRKDSKKPVGYQFAVIDGHKVGAAGGVDRTSEFESASIVEKANGEPSSMLICSTSVEGNALTERHGEDRVLQLQRSASNTERENSKRERGGSSGPDECGRPVNGNGFSSAPVGGLQSEILVPYCFCKIAPRHAILETVLRSGDPNQSLRYWSCSNFRKLFPKKQKPLAEVAEESCNFFRWIDTPRFTAKDKREARKKRYRQVELQRLL</sequence>
<feature type="region of interest" description="Disordered" evidence="5">
    <location>
        <begin position="1641"/>
        <end position="1671"/>
    </location>
</feature>
<feature type="compositionally biased region" description="Basic and acidic residues" evidence="5">
    <location>
        <begin position="530"/>
        <end position="552"/>
    </location>
</feature>
<evidence type="ECO:0000313" key="7">
    <source>
        <dbReference type="EMBL" id="PNR33964.1"/>
    </source>
</evidence>
<dbReference type="PROSITE" id="PS51999">
    <property type="entry name" value="ZF_GRF"/>
    <property type="match status" value="2"/>
</dbReference>
<accession>A0A2K1IXG7</accession>
<feature type="region of interest" description="Disordered" evidence="5">
    <location>
        <begin position="1498"/>
        <end position="1536"/>
    </location>
</feature>
<dbReference type="PANTHER" id="PTHR33248">
    <property type="entry name" value="ZINC ION-BINDING PROTEIN"/>
    <property type="match status" value="1"/>
</dbReference>
<feature type="region of interest" description="Disordered" evidence="5">
    <location>
        <begin position="773"/>
        <end position="826"/>
    </location>
</feature>
<organism evidence="7">
    <name type="scientific">Physcomitrium patens</name>
    <name type="common">Spreading-leaved earth moss</name>
    <name type="synonym">Physcomitrella patens</name>
    <dbReference type="NCBI Taxonomy" id="3218"/>
    <lineage>
        <taxon>Eukaryota</taxon>
        <taxon>Viridiplantae</taxon>
        <taxon>Streptophyta</taxon>
        <taxon>Embryophyta</taxon>
        <taxon>Bryophyta</taxon>
        <taxon>Bryophytina</taxon>
        <taxon>Bryopsida</taxon>
        <taxon>Funariidae</taxon>
        <taxon>Funariales</taxon>
        <taxon>Funariaceae</taxon>
        <taxon>Physcomitrium</taxon>
    </lineage>
</organism>
<feature type="domain" description="GRF-type" evidence="6">
    <location>
        <begin position="386"/>
        <end position="443"/>
    </location>
</feature>
<feature type="region of interest" description="Disordered" evidence="5">
    <location>
        <begin position="908"/>
        <end position="929"/>
    </location>
</feature>
<evidence type="ECO:0000256" key="3">
    <source>
        <dbReference type="ARBA" id="ARBA00022833"/>
    </source>
</evidence>
<evidence type="ECO:0000256" key="5">
    <source>
        <dbReference type="SAM" id="MobiDB-lite"/>
    </source>
</evidence>
<feature type="region of interest" description="Disordered" evidence="5">
    <location>
        <begin position="467"/>
        <end position="593"/>
    </location>
</feature>
<feature type="region of interest" description="Disordered" evidence="5">
    <location>
        <begin position="1725"/>
        <end position="1767"/>
    </location>
</feature>
<dbReference type="Gramene" id="Pp3c19_6440V3.2">
    <property type="protein sequence ID" value="Pp3c19_6440V3.2"/>
    <property type="gene ID" value="Pp3c19_6440"/>
</dbReference>
<feature type="compositionally biased region" description="Polar residues" evidence="5">
    <location>
        <begin position="792"/>
        <end position="809"/>
    </location>
</feature>
<reference evidence="7 9" key="1">
    <citation type="journal article" date="2008" name="Science">
        <title>The Physcomitrella genome reveals evolutionary insights into the conquest of land by plants.</title>
        <authorList>
            <person name="Rensing S."/>
            <person name="Lang D."/>
            <person name="Zimmer A."/>
            <person name="Terry A."/>
            <person name="Salamov A."/>
            <person name="Shapiro H."/>
            <person name="Nishiyama T."/>
            <person name="Perroud P.-F."/>
            <person name="Lindquist E."/>
            <person name="Kamisugi Y."/>
            <person name="Tanahashi T."/>
            <person name="Sakakibara K."/>
            <person name="Fujita T."/>
            <person name="Oishi K."/>
            <person name="Shin-I T."/>
            <person name="Kuroki Y."/>
            <person name="Toyoda A."/>
            <person name="Suzuki Y."/>
            <person name="Hashimoto A."/>
            <person name="Yamaguchi K."/>
            <person name="Sugano A."/>
            <person name="Kohara Y."/>
            <person name="Fujiyama A."/>
            <person name="Anterola A."/>
            <person name="Aoki S."/>
            <person name="Ashton N."/>
            <person name="Barbazuk W.B."/>
            <person name="Barker E."/>
            <person name="Bennetzen J."/>
            <person name="Bezanilla M."/>
            <person name="Blankenship R."/>
            <person name="Cho S.H."/>
            <person name="Dutcher S."/>
            <person name="Estelle M."/>
            <person name="Fawcett J.A."/>
            <person name="Gundlach H."/>
            <person name="Hanada K."/>
            <person name="Heyl A."/>
            <person name="Hicks K.A."/>
            <person name="Hugh J."/>
            <person name="Lohr M."/>
            <person name="Mayer K."/>
            <person name="Melkozernov A."/>
            <person name="Murata T."/>
            <person name="Nelson D."/>
            <person name="Pils B."/>
            <person name="Prigge M."/>
            <person name="Reiss B."/>
            <person name="Renner T."/>
            <person name="Rombauts S."/>
            <person name="Rushton P."/>
            <person name="Sanderfoot A."/>
            <person name="Schween G."/>
            <person name="Shiu S.-H."/>
            <person name="Stueber K."/>
            <person name="Theodoulou F.L."/>
            <person name="Tu H."/>
            <person name="Van de Peer Y."/>
            <person name="Verrier P.J."/>
            <person name="Waters E."/>
            <person name="Wood A."/>
            <person name="Yang L."/>
            <person name="Cove D."/>
            <person name="Cuming A."/>
            <person name="Hasebe M."/>
            <person name="Lucas S."/>
            <person name="Mishler D.B."/>
            <person name="Reski R."/>
            <person name="Grigoriev I."/>
            <person name="Quatrano R.S."/>
            <person name="Boore J.L."/>
        </authorList>
    </citation>
    <scope>NUCLEOTIDE SEQUENCE [LARGE SCALE GENOMIC DNA]</scope>
    <source>
        <strain evidence="8 9">cv. Gransden 2004</strain>
    </source>
</reference>
<protein>
    <recommendedName>
        <fullName evidence="6">GRF-type domain-containing protein</fullName>
    </recommendedName>
</protein>
<dbReference type="Proteomes" id="UP000006727">
    <property type="component" value="Chromosome 19"/>
</dbReference>
<evidence type="ECO:0000259" key="6">
    <source>
        <dbReference type="PROSITE" id="PS51999"/>
    </source>
</evidence>
<dbReference type="EMBL" id="ABEU02000019">
    <property type="protein sequence ID" value="PNR33964.1"/>
    <property type="molecule type" value="Genomic_DNA"/>
</dbReference>
<dbReference type="EnsemblPlants" id="Pp3c19_6440V3.1">
    <property type="protein sequence ID" value="Pp3c19_6440V3.1"/>
    <property type="gene ID" value="Pp3c19_6440"/>
</dbReference>
<name>A0A2K1IXG7_PHYPA</name>
<feature type="region of interest" description="Disordered" evidence="5">
    <location>
        <begin position="725"/>
        <end position="761"/>
    </location>
</feature>
<evidence type="ECO:0000313" key="8">
    <source>
        <dbReference type="EnsemblPlants" id="Pp3c19_6440V3.1"/>
    </source>
</evidence>
<dbReference type="InterPro" id="IPR010666">
    <property type="entry name" value="Znf_GRF"/>
</dbReference>
<reference evidence="8" key="3">
    <citation type="submission" date="2020-12" db="UniProtKB">
        <authorList>
            <consortium name="EnsemblPlants"/>
        </authorList>
    </citation>
    <scope>IDENTIFICATION</scope>
</reference>